<feature type="domain" description="N,N-dimethylformamidase beta subunit-like C-terminal" evidence="1">
    <location>
        <begin position="301"/>
        <end position="728"/>
    </location>
</feature>
<accession>A0A2R8C987</accession>
<sequence>MTDARLFGYADPLCAQAGKSVDFMVSAEGTTEVKAELVRLVHGDFNPDGPGFIEELVATDIPTTLPVTRQYTQNGSFARVEDPDGQLAPDGAFTVFAFIWPSMPQGRRSVILSRWSVNDSRGYALGITPEGKLEFWVGDGKEVDQVTADAPLVPKVWVLACASFDPATGEARLRQIDVQNAWNSHIGPVTPYDHNAHVVETLRCKPERADAPFLIAGAHEENPERGTFVSLHFNGKLDRSGLIGRALSANEMAALASDEAPHDPVAYWDTTAGYTDTGIGNVIQDTGPRGLHAVGVNRPVRAMTGWNWQGRDDSFRLNPAQYGGVAYHDDALTDCGWTPTLKWTPPDDLRSGVYALKVSAGEAVDRIPVIIRPDKPRAKIAVLMSTFTYLAYANEHLSFEAAIAQAIVAHTPVISGDDLEYNKLQEFGLSTYDHHTDGAGVCYSSWKRPIINIRPGYRMAGMNFPWALPADLSLLWWLEHAGYDYDLITDHDLDREGADALRPYKAVLNCTHPEYYSEGMLDATETYLCEGGRIMYLGGNGYYWVTATCPDDPACIEVRKLDSGSRAWQAEPGEGYLASTGERSGLWRNRGRAPQKLVGLGFTTEGMDRSEPFERMPDSFHKRVAWIFDGIGDEELIGDFGLALGGAAGVELDRYDLALGTPPHTQLLAASINHTDNYPLVSEEITYAFPGRGGSQDPQVRGDMIYFTTPNNGAVFAAGSIAWSQALPCHGGENNVAIIMRNLIDAFQKDGALPGSAYTGDEKHWR</sequence>
<dbReference type="EMBL" id="ONZG01000005">
    <property type="protein sequence ID" value="SPJ28975.1"/>
    <property type="molecule type" value="Genomic_DNA"/>
</dbReference>
<name>A0A2R8C987_9RHOB</name>
<reference evidence="3" key="1">
    <citation type="submission" date="2018-03" db="EMBL/GenBank/DDBJ databases">
        <authorList>
            <person name="Rodrigo-Torres L."/>
            <person name="Arahal R. D."/>
            <person name="Lucena T."/>
        </authorList>
    </citation>
    <scope>NUCLEOTIDE SEQUENCE [LARGE SCALE GENOMIC DNA]</scope>
    <source>
        <strain evidence="3">CECT 7615</strain>
    </source>
</reference>
<dbReference type="OrthoDB" id="505641at2"/>
<evidence type="ECO:0000313" key="2">
    <source>
        <dbReference type="EMBL" id="SPJ28975.1"/>
    </source>
</evidence>
<dbReference type="InterPro" id="IPR013320">
    <property type="entry name" value="ConA-like_dom_sf"/>
</dbReference>
<dbReference type="EC" id="3.5.1.56" evidence="2"/>
<dbReference type="Pfam" id="PF13385">
    <property type="entry name" value="Laminin_G_3"/>
    <property type="match status" value="1"/>
</dbReference>
<protein>
    <submittedName>
        <fullName evidence="2">N,N-dimethylformamidase beta subunit</fullName>
        <ecNumber evidence="2">3.5.1.56</ecNumber>
    </submittedName>
</protein>
<dbReference type="Pfam" id="PF20254">
    <property type="entry name" value="DMFA2_C"/>
    <property type="match status" value="1"/>
</dbReference>
<dbReference type="Gene3D" id="2.60.120.200">
    <property type="match status" value="1"/>
</dbReference>
<dbReference type="RefSeq" id="WP_108787869.1">
    <property type="nucleotide sequence ID" value="NZ_ONZG01000005.1"/>
</dbReference>
<keyword evidence="2" id="KW-0378">Hydrolase</keyword>
<dbReference type="AlphaFoldDB" id="A0A2R8C987"/>
<dbReference type="GO" id="GO:0050116">
    <property type="term" value="F:N,N-dimethylformamidase activity"/>
    <property type="evidence" value="ECO:0007669"/>
    <property type="project" value="UniProtKB-EC"/>
</dbReference>
<evidence type="ECO:0000259" key="1">
    <source>
        <dbReference type="Pfam" id="PF20254"/>
    </source>
</evidence>
<proteinExistence type="predicted"/>
<gene>
    <name evidence="2" type="primary">dmfA2</name>
    <name evidence="2" type="ORF">TRM7615_02485</name>
</gene>
<dbReference type="InterPro" id="IPR046540">
    <property type="entry name" value="DMFA2_C"/>
</dbReference>
<evidence type="ECO:0000313" key="3">
    <source>
        <dbReference type="Proteomes" id="UP000244898"/>
    </source>
</evidence>
<organism evidence="2 3">
    <name type="scientific">Falsiruegeria mediterranea M17</name>
    <dbReference type="NCBI Taxonomy" id="1200281"/>
    <lineage>
        <taxon>Bacteria</taxon>
        <taxon>Pseudomonadati</taxon>
        <taxon>Pseudomonadota</taxon>
        <taxon>Alphaproteobacteria</taxon>
        <taxon>Rhodobacterales</taxon>
        <taxon>Roseobacteraceae</taxon>
        <taxon>Falsiruegeria</taxon>
    </lineage>
</organism>
<dbReference type="Proteomes" id="UP000244898">
    <property type="component" value="Unassembled WGS sequence"/>
</dbReference>
<keyword evidence="3" id="KW-1185">Reference proteome</keyword>
<dbReference type="SUPFAM" id="SSF49899">
    <property type="entry name" value="Concanavalin A-like lectins/glucanases"/>
    <property type="match status" value="1"/>
</dbReference>